<feature type="transmembrane region" description="Helical" evidence="1">
    <location>
        <begin position="81"/>
        <end position="101"/>
    </location>
</feature>
<feature type="transmembrane region" description="Helical" evidence="1">
    <location>
        <begin position="12"/>
        <end position="33"/>
    </location>
</feature>
<dbReference type="InterPro" id="IPR010640">
    <property type="entry name" value="Low_temperature_requirement_A"/>
</dbReference>
<sequence>MVNRQLRRRRGAGLRGAATLELFYDLVFVFSITQVSHLLAHHLSWAGVGQSLIVLLAVWWSWNYTTWATNELDPETNAVRLLLIALMLGSMLMAISIPDAFGDRGLLFAIAYVSVQVGRHAFLVFAASEKGSIERDQAGRILAWFACAGVFWIAGGLVEGDMRVWIWLFALVLDYVAPMILFPVPGRPRLTAQSWHIATDHFAERFGLFVIAALGETIILTGATTAAHDLDPATLFAFVQAFVGTAALWWLYFTARHELGEQALAREATRTRRARDVYTYGHVLIVAGIIATAVGDELVIAHPLDQLAPAQTMAVSAGPIVFLSAQLLFRLRVNRRVDFGRLAAIGACIAIALFSGSTPSLAVGGVLVAVLLGVVLLDERSRRLPPHSAPGGEDDDSCHHLLRGLRRIRTRDLPSSRHPG</sequence>
<protein>
    <submittedName>
        <fullName evidence="2">Low temperature requirement protein LtrA</fullName>
    </submittedName>
</protein>
<dbReference type="PANTHER" id="PTHR36840:SF1">
    <property type="entry name" value="BLL5714 PROTEIN"/>
    <property type="match status" value="1"/>
</dbReference>
<feature type="transmembrane region" description="Helical" evidence="1">
    <location>
        <begin position="139"/>
        <end position="158"/>
    </location>
</feature>
<feature type="transmembrane region" description="Helical" evidence="1">
    <location>
        <begin position="107"/>
        <end position="127"/>
    </location>
</feature>
<feature type="transmembrane region" description="Helical" evidence="1">
    <location>
        <begin position="276"/>
        <end position="295"/>
    </location>
</feature>
<keyword evidence="1" id="KW-0812">Transmembrane</keyword>
<evidence type="ECO:0000313" key="2">
    <source>
        <dbReference type="EMBL" id="SEB65828.1"/>
    </source>
</evidence>
<feature type="transmembrane region" description="Helical" evidence="1">
    <location>
        <begin position="39"/>
        <end position="60"/>
    </location>
</feature>
<feature type="transmembrane region" description="Helical" evidence="1">
    <location>
        <begin position="339"/>
        <end position="355"/>
    </location>
</feature>
<feature type="transmembrane region" description="Helical" evidence="1">
    <location>
        <begin position="361"/>
        <end position="377"/>
    </location>
</feature>
<dbReference type="EMBL" id="FNSQ01000005">
    <property type="protein sequence ID" value="SEB65828.1"/>
    <property type="molecule type" value="Genomic_DNA"/>
</dbReference>
<keyword evidence="3" id="KW-1185">Reference proteome</keyword>
<proteinExistence type="predicted"/>
<dbReference type="PANTHER" id="PTHR36840">
    <property type="entry name" value="BLL5714 PROTEIN"/>
    <property type="match status" value="1"/>
</dbReference>
<name>A0A1H4L5W7_9MICO</name>
<evidence type="ECO:0000313" key="3">
    <source>
        <dbReference type="Proteomes" id="UP000183750"/>
    </source>
</evidence>
<dbReference type="Proteomes" id="UP000183750">
    <property type="component" value="Unassembled WGS sequence"/>
</dbReference>
<organism evidence="2 3">
    <name type="scientific">Microbacterium hydrocarbonoxydans</name>
    <dbReference type="NCBI Taxonomy" id="273678"/>
    <lineage>
        <taxon>Bacteria</taxon>
        <taxon>Bacillati</taxon>
        <taxon>Actinomycetota</taxon>
        <taxon>Actinomycetes</taxon>
        <taxon>Micrococcales</taxon>
        <taxon>Microbacteriaceae</taxon>
        <taxon>Microbacterium</taxon>
    </lineage>
</organism>
<evidence type="ECO:0000256" key="1">
    <source>
        <dbReference type="SAM" id="Phobius"/>
    </source>
</evidence>
<dbReference type="AlphaFoldDB" id="A0A1H4L5W7"/>
<keyword evidence="1" id="KW-0472">Membrane</keyword>
<keyword evidence="1" id="KW-1133">Transmembrane helix</keyword>
<accession>A0A1H4L5W7</accession>
<reference evidence="3" key="1">
    <citation type="submission" date="2016-10" db="EMBL/GenBank/DDBJ databases">
        <authorList>
            <person name="Varghese N."/>
            <person name="Submissions S."/>
        </authorList>
    </citation>
    <scope>NUCLEOTIDE SEQUENCE [LARGE SCALE GENOMIC DNA]</scope>
    <source>
        <strain evidence="3">DSM 16089</strain>
    </source>
</reference>
<feature type="transmembrane region" description="Helical" evidence="1">
    <location>
        <begin position="164"/>
        <end position="185"/>
    </location>
</feature>
<gene>
    <name evidence="2" type="ORF">SAMN04489807_1667</name>
</gene>
<feature type="transmembrane region" description="Helical" evidence="1">
    <location>
        <begin position="307"/>
        <end position="327"/>
    </location>
</feature>
<feature type="transmembrane region" description="Helical" evidence="1">
    <location>
        <begin position="233"/>
        <end position="255"/>
    </location>
</feature>
<dbReference type="Pfam" id="PF06772">
    <property type="entry name" value="LtrA"/>
    <property type="match status" value="1"/>
</dbReference>
<feature type="transmembrane region" description="Helical" evidence="1">
    <location>
        <begin position="206"/>
        <end position="227"/>
    </location>
</feature>